<dbReference type="GO" id="GO:0005643">
    <property type="term" value="C:nuclear pore"/>
    <property type="evidence" value="ECO:0007669"/>
    <property type="project" value="UniProtKB-UniRule"/>
</dbReference>
<dbReference type="AlphaFoldDB" id="A0A4U5LPI0"/>
<dbReference type="PANTHER" id="PTHR12514">
    <property type="entry name" value="ENHANCER OF YELLOW 2 TRANSCRIPTION FACTOR"/>
    <property type="match status" value="1"/>
</dbReference>
<dbReference type="GO" id="GO:0006368">
    <property type="term" value="P:transcription elongation by RNA polymerase II"/>
    <property type="evidence" value="ECO:0007669"/>
    <property type="project" value="UniProtKB-UniRule"/>
</dbReference>
<comment type="caution">
    <text evidence="2">The sequence shown here is derived from an EMBL/GenBank/DDBJ whole genome shotgun (WGS) entry which is preliminary data.</text>
</comment>
<sequence>MTPVPDPRPSITMDNNNFNLRNVETFFVESGERQRLIELLLQRLNESDWVNLVEKKCREYIANQFDNATLDDMVNKVKKDAREAVPDKVKLEIMDEVRAFVARILAEEERRCFGT</sequence>
<keyword evidence="1" id="KW-0539">Nucleus</keyword>
<dbReference type="Gene3D" id="1.10.246.140">
    <property type="match status" value="1"/>
</dbReference>
<reference evidence="2 3" key="2">
    <citation type="journal article" date="2019" name="G3 (Bethesda)">
        <title>Hybrid Assembly of the Genome of the Entomopathogenic Nematode Steinernema carpocapsae Identifies the X-Chromosome.</title>
        <authorList>
            <person name="Serra L."/>
            <person name="Macchietto M."/>
            <person name="Macias-Munoz A."/>
            <person name="McGill C.J."/>
            <person name="Rodriguez I.M."/>
            <person name="Rodriguez B."/>
            <person name="Murad R."/>
            <person name="Mortazavi A."/>
        </authorList>
    </citation>
    <scope>NUCLEOTIDE SEQUENCE [LARGE SCALE GENOMIC DNA]</scope>
    <source>
        <strain evidence="2 3">ALL</strain>
    </source>
</reference>
<gene>
    <name evidence="2" type="ORF">L596_030467</name>
</gene>
<dbReference type="EMBL" id="AZBU02000014">
    <property type="protein sequence ID" value="TKR57818.1"/>
    <property type="molecule type" value="Genomic_DNA"/>
</dbReference>
<dbReference type="GO" id="GO:0006325">
    <property type="term" value="P:chromatin organization"/>
    <property type="evidence" value="ECO:0007669"/>
    <property type="project" value="UniProtKB-KW"/>
</dbReference>
<comment type="subcellular location">
    <subcellularLocation>
        <location evidence="1">Nucleus</location>
        <location evidence="1">Nucleoplasm</location>
    </subcellularLocation>
</comment>
<proteinExistence type="inferred from homology"/>
<evidence type="ECO:0000313" key="3">
    <source>
        <dbReference type="Proteomes" id="UP000298663"/>
    </source>
</evidence>
<dbReference type="Proteomes" id="UP000298663">
    <property type="component" value="Unassembled WGS sequence"/>
</dbReference>
<keyword evidence="1" id="KW-0653">Protein transport</keyword>
<dbReference type="InterPro" id="IPR038212">
    <property type="entry name" value="TF_EnY2_sf"/>
</dbReference>
<keyword evidence="1" id="KW-0811">Translocation</keyword>
<keyword evidence="1" id="KW-0804">Transcription</keyword>
<evidence type="ECO:0000256" key="1">
    <source>
        <dbReference type="HAMAP-Rule" id="MF_03046"/>
    </source>
</evidence>
<keyword evidence="1" id="KW-0010">Activator</keyword>
<dbReference type="GO" id="GO:0071819">
    <property type="term" value="C:DUBm complex"/>
    <property type="evidence" value="ECO:0007669"/>
    <property type="project" value="UniProtKB-UniRule"/>
</dbReference>
<dbReference type="InterPro" id="IPR018783">
    <property type="entry name" value="TF_ENY2"/>
</dbReference>
<dbReference type="GO" id="GO:0005654">
    <property type="term" value="C:nucleoplasm"/>
    <property type="evidence" value="ECO:0007669"/>
    <property type="project" value="UniProtKB-SubCell"/>
</dbReference>
<comment type="similarity">
    <text evidence="1">Belongs to the ENY2 family.</text>
</comment>
<comment type="subunit">
    <text evidence="1">Component of the nuclear pore complex (NPC)-associated TREX-2 complex (transcription and export complex 2). Component of the SAGA transcription coactivator-HAT complex. Within the SAGA complex, participates to a subcomplex of SAGA called the DUB module (deubiquitination module).</text>
</comment>
<dbReference type="OrthoDB" id="6221744at2759"/>
<keyword evidence="1" id="KW-0805">Transcription regulation</keyword>
<keyword evidence="1" id="KW-0813">Transport</keyword>
<dbReference type="GO" id="GO:0006406">
    <property type="term" value="P:mRNA export from nucleus"/>
    <property type="evidence" value="ECO:0007669"/>
    <property type="project" value="UniProtKB-UniRule"/>
</dbReference>
<accession>A0A4U5LPI0</accession>
<dbReference type="GO" id="GO:0070390">
    <property type="term" value="C:transcription export complex 2"/>
    <property type="evidence" value="ECO:0007669"/>
    <property type="project" value="UniProtKB-UniRule"/>
</dbReference>
<dbReference type="HAMAP" id="MF_03046">
    <property type="entry name" value="ENY2_Sus1"/>
    <property type="match status" value="1"/>
</dbReference>
<reference evidence="2 3" key="1">
    <citation type="journal article" date="2015" name="Genome Biol.">
        <title>Comparative genomics of Steinernema reveals deeply conserved gene regulatory networks.</title>
        <authorList>
            <person name="Dillman A.R."/>
            <person name="Macchietto M."/>
            <person name="Porter C.F."/>
            <person name="Rogers A."/>
            <person name="Williams B."/>
            <person name="Antoshechkin I."/>
            <person name="Lee M.M."/>
            <person name="Goodwin Z."/>
            <person name="Lu X."/>
            <person name="Lewis E.E."/>
            <person name="Goodrich-Blair H."/>
            <person name="Stock S.P."/>
            <person name="Adams B.J."/>
            <person name="Sternberg P.W."/>
            <person name="Mortazavi A."/>
        </authorList>
    </citation>
    <scope>NUCLEOTIDE SEQUENCE [LARGE SCALE GENOMIC DNA]</scope>
    <source>
        <strain evidence="2 3">ALL</strain>
    </source>
</reference>
<dbReference type="GO" id="GO:0015031">
    <property type="term" value="P:protein transport"/>
    <property type="evidence" value="ECO:0007669"/>
    <property type="project" value="UniProtKB-KW"/>
</dbReference>
<keyword evidence="1" id="KW-0156">Chromatin regulator</keyword>
<dbReference type="STRING" id="34508.A0A4U5LPI0"/>
<name>A0A4U5LPI0_STECR</name>
<organism evidence="2 3">
    <name type="scientific">Steinernema carpocapsae</name>
    <name type="common">Entomopathogenic nematode</name>
    <dbReference type="NCBI Taxonomy" id="34508"/>
    <lineage>
        <taxon>Eukaryota</taxon>
        <taxon>Metazoa</taxon>
        <taxon>Ecdysozoa</taxon>
        <taxon>Nematoda</taxon>
        <taxon>Chromadorea</taxon>
        <taxon>Rhabditida</taxon>
        <taxon>Tylenchina</taxon>
        <taxon>Panagrolaimomorpha</taxon>
        <taxon>Strongyloidoidea</taxon>
        <taxon>Steinernematidae</taxon>
        <taxon>Steinernema</taxon>
    </lineage>
</organism>
<protein>
    <recommendedName>
        <fullName evidence="1">Transcription and mRNA export factor ENY2</fullName>
    </recommendedName>
    <alternativeName>
        <fullName evidence="1">Enhancer of yellow 2 transcription factor homolog</fullName>
    </alternativeName>
</protein>
<evidence type="ECO:0000313" key="2">
    <source>
        <dbReference type="EMBL" id="TKR57818.1"/>
    </source>
</evidence>
<dbReference type="GO" id="GO:0000124">
    <property type="term" value="C:SAGA complex"/>
    <property type="evidence" value="ECO:0007669"/>
    <property type="project" value="UniProtKB-UniRule"/>
</dbReference>
<dbReference type="GO" id="GO:0003713">
    <property type="term" value="F:transcription coactivator activity"/>
    <property type="evidence" value="ECO:0007669"/>
    <property type="project" value="UniProtKB-UniRule"/>
</dbReference>
<keyword evidence="3" id="KW-1185">Reference proteome</keyword>
<dbReference type="Pfam" id="PF10163">
    <property type="entry name" value="EnY2"/>
    <property type="match status" value="1"/>
</dbReference>
<keyword evidence="1" id="KW-0509">mRNA transport</keyword>
<comment type="function">
    <text evidence="1">Involved in mRNA export coupled transcription activation by association with both the TREX-2 and the SAGA complexes. The transcription regulatory histone acetylation (HAT) complex SAGA is a multiprotein complex that activates transcription by remodeling chromatin and mediating histone acetylation and deubiquitination. Within the SAGA complex, participates to a subcomplex that specifically deubiquitinates histones. The SAGA complex is recruited to specific gene promoters by activators, where it is required for transcription. The TREX-2 complex functions in docking export-competent ribonucleoprotein particles (mRNPs) to the nuclear entrance of the nuclear pore complex (nuclear basket). TREX-2 participates in mRNA export and accurate chromatin positioning in the nucleus by tethering genes to the nuclear periphery.</text>
</comment>